<dbReference type="Pfam" id="PF13830">
    <property type="entry name" value="DUF4192"/>
    <property type="match status" value="2"/>
</dbReference>
<evidence type="ECO:0000256" key="1">
    <source>
        <dbReference type="SAM" id="MobiDB-lite"/>
    </source>
</evidence>
<name>A0A7W5TNV3_9MICC</name>
<proteinExistence type="predicted"/>
<dbReference type="AlphaFoldDB" id="A0A7W5TNV3"/>
<evidence type="ECO:0000313" key="2">
    <source>
        <dbReference type="EMBL" id="MBB3666885.1"/>
    </source>
</evidence>
<protein>
    <recommendedName>
        <fullName evidence="4">DUF4192 family protein</fullName>
    </recommendedName>
</protein>
<sequence>MTIQQNRNPDPDPSHHRRREGGAPLIIDRAGDALALVRHSFGELPRESLVLIGLYNGTSGGHLRMDLAPALQQPRSCAQRAAAWLAGPEADPVPDAVVAAVLTESAPHPEQHHGRAVIDELSEILQHQYQCELLRTWYVGAGSVRDFDCTDARCCPYPGLIVDDELAAALTRSPQLEILTRPTPPEETIETFLRVPLSPSAPSPQQVAALRECAAFHHDINAALHLWEHSITEITTTGGCESVQRPEHAAQLLHSAEDSLLVQSLAPLAAVSIEAASIRSPAEPDRGSWPAQPRPPVTEQCHQQYLAALTGQTDYAPQWARVDALDALLHLLVPYPGPQQVNLVALKGWIEWAKGCGSSATLAVNTCLADQPDHQLAGILAELFDVSGPCQWARVKQHSHGWWRSRQSV</sequence>
<evidence type="ECO:0000313" key="3">
    <source>
        <dbReference type="Proteomes" id="UP000547528"/>
    </source>
</evidence>
<keyword evidence="3" id="KW-1185">Reference proteome</keyword>
<dbReference type="InterPro" id="IPR025447">
    <property type="entry name" value="DUF4192"/>
</dbReference>
<comment type="caution">
    <text evidence="2">The sequence shown here is derived from an EMBL/GenBank/DDBJ whole genome shotgun (WGS) entry which is preliminary data.</text>
</comment>
<reference evidence="2 3" key="1">
    <citation type="submission" date="2020-08" db="EMBL/GenBank/DDBJ databases">
        <title>Sequencing the genomes of 1000 actinobacteria strains.</title>
        <authorList>
            <person name="Klenk H.-P."/>
        </authorList>
    </citation>
    <scope>NUCLEOTIDE SEQUENCE [LARGE SCALE GENOMIC DNA]</scope>
    <source>
        <strain evidence="2 3">DSM 28238</strain>
    </source>
</reference>
<dbReference type="RefSeq" id="WP_183357274.1">
    <property type="nucleotide sequence ID" value="NZ_BAABKR010000001.1"/>
</dbReference>
<evidence type="ECO:0008006" key="4">
    <source>
        <dbReference type="Google" id="ProtNLM"/>
    </source>
</evidence>
<accession>A0A7W5TNV3</accession>
<feature type="region of interest" description="Disordered" evidence="1">
    <location>
        <begin position="1"/>
        <end position="20"/>
    </location>
</feature>
<gene>
    <name evidence="2" type="ORF">FHX47_000478</name>
</gene>
<dbReference type="EMBL" id="JACIBT010000001">
    <property type="protein sequence ID" value="MBB3666885.1"/>
    <property type="molecule type" value="Genomic_DNA"/>
</dbReference>
<organism evidence="2 3">
    <name type="scientific">Garicola koreensis</name>
    <dbReference type="NCBI Taxonomy" id="1262554"/>
    <lineage>
        <taxon>Bacteria</taxon>
        <taxon>Bacillati</taxon>
        <taxon>Actinomycetota</taxon>
        <taxon>Actinomycetes</taxon>
        <taxon>Micrococcales</taxon>
        <taxon>Micrococcaceae</taxon>
        <taxon>Garicola</taxon>
    </lineage>
</organism>
<dbReference type="Proteomes" id="UP000547528">
    <property type="component" value="Unassembled WGS sequence"/>
</dbReference>